<dbReference type="InterPro" id="IPR052270">
    <property type="entry name" value="CACF_protein"/>
</dbReference>
<organism evidence="3 4">
    <name type="scientific">Cervus elaphus hippelaphus</name>
    <name type="common">European red deer</name>
    <dbReference type="NCBI Taxonomy" id="46360"/>
    <lineage>
        <taxon>Eukaryota</taxon>
        <taxon>Metazoa</taxon>
        <taxon>Chordata</taxon>
        <taxon>Craniata</taxon>
        <taxon>Vertebrata</taxon>
        <taxon>Euteleostomi</taxon>
        <taxon>Mammalia</taxon>
        <taxon>Eutheria</taxon>
        <taxon>Laurasiatheria</taxon>
        <taxon>Artiodactyla</taxon>
        <taxon>Ruminantia</taxon>
        <taxon>Pecora</taxon>
        <taxon>Cervidae</taxon>
        <taxon>Cervinae</taxon>
        <taxon>Cervus</taxon>
    </lineage>
</organism>
<keyword evidence="4" id="KW-1185">Reference proteome</keyword>
<comment type="caution">
    <text evidence="3">The sequence shown here is derived from an EMBL/GenBank/DDBJ whole genome shotgun (WGS) entry which is preliminary data.</text>
</comment>
<evidence type="ECO:0000259" key="2">
    <source>
        <dbReference type="Pfam" id="PF08457"/>
    </source>
</evidence>
<evidence type="ECO:0000256" key="1">
    <source>
        <dbReference type="SAM" id="MobiDB-lite"/>
    </source>
</evidence>
<feature type="region of interest" description="Disordered" evidence="1">
    <location>
        <begin position="560"/>
        <end position="582"/>
    </location>
</feature>
<feature type="non-terminal residue" evidence="3">
    <location>
        <position position="1"/>
    </location>
</feature>
<dbReference type="Proteomes" id="UP000242450">
    <property type="component" value="Chromosome 5"/>
</dbReference>
<dbReference type="OrthoDB" id="195843at2759"/>
<accession>A0A212D8M9</accession>
<evidence type="ECO:0000313" key="4">
    <source>
        <dbReference type="Proteomes" id="UP000242450"/>
    </source>
</evidence>
<reference evidence="3 4" key="1">
    <citation type="journal article" date="2018" name="Mol. Genet. Genomics">
        <title>The red deer Cervus elaphus genome CerEla1.0: sequencing, annotating, genes, and chromosomes.</title>
        <authorList>
            <person name="Bana N.A."/>
            <person name="Nyiri A."/>
            <person name="Nagy J."/>
            <person name="Frank K."/>
            <person name="Nagy T."/>
            <person name="Steger V."/>
            <person name="Schiller M."/>
            <person name="Lakatos P."/>
            <person name="Sugar L."/>
            <person name="Horn P."/>
            <person name="Barta E."/>
            <person name="Orosz L."/>
        </authorList>
    </citation>
    <scope>NUCLEOTIDE SEQUENCE [LARGE SCALE GENOMIC DNA]</scope>
    <source>
        <strain evidence="3">Hungarian</strain>
    </source>
</reference>
<feature type="domain" description="Sfi1 spindle body" evidence="2">
    <location>
        <begin position="461"/>
        <end position="559"/>
    </location>
</feature>
<protein>
    <recommendedName>
        <fullName evidence="2">Sfi1 spindle body domain-containing protein</fullName>
    </recommendedName>
</protein>
<name>A0A212D8M9_CEREH</name>
<dbReference type="Pfam" id="PF08457">
    <property type="entry name" value="Sfi1"/>
    <property type="match status" value="1"/>
</dbReference>
<gene>
    <name evidence="3" type="ORF">Celaphus_00000106</name>
</gene>
<sequence length="616" mass="73890">AWSRWQEQLLFVRRERRKMVSAVKHFQRRQQWRALGAWLEFLQLRREKGLRNQVAERFHHVTLLRTHFCAWWQAWERRESLHAHHAQVEGLAGRTLLRRALTHWKHCGHQPSWLAGRHLQPGPLGRVTGVALGWGGALSRQEALTRADVLLCTEAAERWKAAREHHRRGLLLLHRVWNLWQLRLEQREEREQLPSLRAAWDHSRITLLRKCFQLWSQSTQKRQSQQQFCFKALKDNVTHARLQRIRRNLAHQQRDVMLLHRVWNLWQLRLEQREEREQLPSLRAAWDHSSTNGHSRFSLQLLQARADGHFQQRALPAAFQAWRRLWRWRQQQRALEARAACFHREMLEKQVFAVWCQKMSQHREHRLAERMAVLHAERHLLQKSWSTWRQQAAAHRLERQRRALACAHHHLGRLSKAFCVWREGARGLRTERTGNVRASRFHAAWLLRWAWTRWREVYQSRVWRMLQEAAARESQHKRRLLRRVLRRWRENTVAQADEAKKTSRVAAHYRRTLCSKVLLEWREAASVQRVQMEQAVQHYCQKLLQEALARWKAHHQGCVRKRVRQRATPRGPQRSRAVWAGRPHSGEERSFLKRSQQPVWMVVAGVLRAQGCLSGC</sequence>
<dbReference type="PANTHER" id="PTHR22028">
    <property type="entry name" value="SFI1 SPINDLE BODY DOMAIN-CONTAINING PROTEIN-RELATED"/>
    <property type="match status" value="1"/>
</dbReference>
<dbReference type="AlphaFoldDB" id="A0A212D8M9"/>
<dbReference type="PANTHER" id="PTHR22028:SF4">
    <property type="entry name" value="PROTEIN SFI1 HOMOLOG"/>
    <property type="match status" value="1"/>
</dbReference>
<proteinExistence type="predicted"/>
<evidence type="ECO:0000313" key="3">
    <source>
        <dbReference type="EMBL" id="OWK14607.1"/>
    </source>
</evidence>
<dbReference type="InterPro" id="IPR013665">
    <property type="entry name" value="Sfi1_dom"/>
</dbReference>
<dbReference type="EMBL" id="MKHE01000005">
    <property type="protein sequence ID" value="OWK14607.1"/>
    <property type="molecule type" value="Genomic_DNA"/>
</dbReference>
<dbReference type="GO" id="GO:0019902">
    <property type="term" value="F:phosphatase binding"/>
    <property type="evidence" value="ECO:0007669"/>
    <property type="project" value="TreeGrafter"/>
</dbReference>